<reference evidence="1 2" key="1">
    <citation type="submission" date="2017-02" db="EMBL/GenBank/DDBJ databases">
        <title>Paraburkholderia sophoroidis sp. nov. and Paraburkholderia steynii sp. nov. rhizobial symbionts of the fynbos legume Hypocalyptus sophoroides.</title>
        <authorList>
            <person name="Steenkamp E.T."/>
            <person name="Beukes C.W."/>
            <person name="Van Zyl E."/>
            <person name="Avontuur J."/>
            <person name="Chan W.Y."/>
            <person name="Hassen A."/>
            <person name="Palmer M."/>
            <person name="Mthombeni L."/>
            <person name="Phalane F."/>
            <person name="Sereme K."/>
            <person name="Venter S.N."/>
        </authorList>
    </citation>
    <scope>NUCLEOTIDE SEQUENCE [LARGE SCALE GENOMIC DNA]</scope>
    <source>
        <strain evidence="1 2">HC1.1ba</strain>
    </source>
</reference>
<dbReference type="AlphaFoldDB" id="A0A4V6N9D3"/>
<evidence type="ECO:0000313" key="1">
    <source>
        <dbReference type="EMBL" id="TCG04288.1"/>
    </source>
</evidence>
<organism evidence="1 2">
    <name type="scientific">Paraburkholderia steynii</name>
    <dbReference type="NCBI Taxonomy" id="1245441"/>
    <lineage>
        <taxon>Bacteria</taxon>
        <taxon>Pseudomonadati</taxon>
        <taxon>Pseudomonadota</taxon>
        <taxon>Betaproteobacteria</taxon>
        <taxon>Burkholderiales</taxon>
        <taxon>Burkholderiaceae</taxon>
        <taxon>Paraburkholderia</taxon>
    </lineage>
</organism>
<dbReference type="Proteomes" id="UP000294200">
    <property type="component" value="Unassembled WGS sequence"/>
</dbReference>
<proteinExistence type="predicted"/>
<protein>
    <submittedName>
        <fullName evidence="1">Uncharacterized protein</fullName>
    </submittedName>
</protein>
<name>A0A4V6N9D3_9BURK</name>
<comment type="caution">
    <text evidence="1">The sequence shown here is derived from an EMBL/GenBank/DDBJ whole genome shotgun (WGS) entry which is preliminary data.</text>
</comment>
<keyword evidence="2" id="KW-1185">Reference proteome</keyword>
<accession>A0A4V6N9D3</accession>
<evidence type="ECO:0000313" key="2">
    <source>
        <dbReference type="Proteomes" id="UP000294200"/>
    </source>
</evidence>
<sequence length="80" mass="9253">MSKSLWTYEEVTAAVEEEIKLQIRKADSALSEVTRGTYRDYAFGAYLAWEAVTRTCLTEQRFAEARRLANMVEFPNSERP</sequence>
<gene>
    <name evidence="1" type="ORF">BZM27_41915</name>
</gene>
<dbReference type="EMBL" id="MWML01000267">
    <property type="protein sequence ID" value="TCG04288.1"/>
    <property type="molecule type" value="Genomic_DNA"/>
</dbReference>